<dbReference type="FunFam" id="3.30.70.360:FF:000014">
    <property type="entry name" value="N-acyl-L-amino acid amidohydrolase"/>
    <property type="match status" value="1"/>
</dbReference>
<dbReference type="KEGG" id="pto:PTO0772"/>
<evidence type="ECO:0000256" key="5">
    <source>
        <dbReference type="PIRSR" id="PIRSR005962-1"/>
    </source>
</evidence>
<dbReference type="SUPFAM" id="SSF53187">
    <property type="entry name" value="Zn-dependent exopeptidases"/>
    <property type="match status" value="1"/>
</dbReference>
<evidence type="ECO:0000313" key="9">
    <source>
        <dbReference type="Proteomes" id="UP000000438"/>
    </source>
</evidence>
<sequence length="381" mass="42649">MDINDYLIETRRYFHRNPELSFKEYKTAGKIEEELKSMGLRPERITETGIIADIINDKNKKTVAIRADIDALPVTEENDVDYRSLNDGIMHACGHDTHITMLLGAAKMIINDLKNFNGNVRLIFQPAEESPPGGAIEMIKNGALENVDYIIGQHIWGSLDAGKIGIYYHEMMANADQFNIKIHGKGGHGSAPHEAIDTIYISSHLINMLNNIISREIDPQEPAVLTVGKINAGYRYNVIAAHSELSGTVRTFSRDVQEKIKKRIGEILEGLKMIYNINYEYDYEYGYPVLVNNENISKIIEETASSILGNENIVHPKPNMGGEDFAYYLEKVPGAYYVLGGAFPGKHIGNHSPLFNIDESVLYNGALILKESARNILLKNP</sequence>
<dbReference type="PaxDb" id="263820-PTO0772"/>
<dbReference type="EC" id="3.5.1.14" evidence="7"/>
<dbReference type="GO" id="GO:0004180">
    <property type="term" value="F:carboxypeptidase activity"/>
    <property type="evidence" value="ECO:0007669"/>
    <property type="project" value="UniProtKB-KW"/>
</dbReference>
<dbReference type="PANTHER" id="PTHR11014:SF63">
    <property type="entry name" value="METALLOPEPTIDASE, PUTATIVE (AFU_ORTHOLOGUE AFUA_6G09600)-RELATED"/>
    <property type="match status" value="1"/>
</dbReference>
<dbReference type="Proteomes" id="UP000000438">
    <property type="component" value="Chromosome"/>
</dbReference>
<feature type="domain" description="Peptidase M20 dimerisation" evidence="6">
    <location>
        <begin position="175"/>
        <end position="269"/>
    </location>
</feature>
<dbReference type="PIRSF" id="PIRSF005962">
    <property type="entry name" value="Pept_M20D_amidohydro"/>
    <property type="match status" value="1"/>
</dbReference>
<protein>
    <submittedName>
        <fullName evidence="7 8">Amidohydrolase</fullName>
        <ecNumber evidence="7">3.5.1.14</ecNumber>
    </submittedName>
</protein>
<dbReference type="EMBL" id="AE017261">
    <property type="protein sequence ID" value="AAT43357.1"/>
    <property type="molecule type" value="Genomic_DNA"/>
</dbReference>
<dbReference type="SUPFAM" id="SSF55031">
    <property type="entry name" value="Bacterial exopeptidase dimerisation domain"/>
    <property type="match status" value="1"/>
</dbReference>
<keyword evidence="3 7" id="KW-0378">Hydrolase</keyword>
<gene>
    <name evidence="7" type="ordered locus">PTO0772</name>
    <name evidence="8" type="ORF">SAMN02745355_0209</name>
</gene>
<reference evidence="7 9" key="1">
    <citation type="journal article" date="2004" name="Proc. Natl. Acad. Sci. U.S.A.">
        <title>Genome sequence of Picrophilus torridus and its implications for life around pH 0.</title>
        <authorList>
            <person name="Futterer O."/>
            <person name="Angelov A."/>
            <person name="Liesegang H."/>
            <person name="Gottschalk G."/>
            <person name="Schleper C."/>
            <person name="Schepers B."/>
            <person name="Dock C."/>
            <person name="Antranikian G."/>
            <person name="Liebl W."/>
        </authorList>
    </citation>
    <scope>NUCLEOTIDE SEQUENCE [LARGE SCALE GENOMIC DNA]</scope>
    <source>
        <strain evidence="9">ATCC 700027 / DSM 9790 / JCM 10055 / NBRC 100828</strain>
        <strain evidence="7">DSM 9790</strain>
    </source>
</reference>
<keyword evidence="5" id="KW-0464">Manganese</keyword>
<feature type="binding site" evidence="5">
    <location>
        <position position="129"/>
    </location>
    <ligand>
        <name>Mn(2+)</name>
        <dbReference type="ChEBI" id="CHEBI:29035"/>
        <label>2</label>
    </ligand>
</feature>
<dbReference type="FunCoup" id="Q6L0Z5">
    <property type="interactions" value="11"/>
</dbReference>
<accession>A0A8G2FVR0</accession>
<evidence type="ECO:0000256" key="2">
    <source>
        <dbReference type="ARBA" id="ARBA00022645"/>
    </source>
</evidence>
<dbReference type="HOGENOM" id="CLU_023257_0_1_2"/>
<dbReference type="RefSeq" id="WP_011177573.1">
    <property type="nucleotide sequence ID" value="NC_005877.1"/>
</dbReference>
<organism evidence="7 9">
    <name type="scientific">Picrophilus torridus (strain ATCC 700027 / DSM 9790 / JCM 10055 / NBRC 100828 / KAW 2/3)</name>
    <dbReference type="NCBI Taxonomy" id="1122961"/>
    <lineage>
        <taxon>Archaea</taxon>
        <taxon>Methanobacteriati</taxon>
        <taxon>Thermoplasmatota</taxon>
        <taxon>Thermoplasmata</taxon>
        <taxon>Thermoplasmatales</taxon>
        <taxon>Picrophilaceae</taxon>
        <taxon>Picrophilus</taxon>
    </lineage>
</organism>
<feature type="binding site" evidence="5">
    <location>
        <position position="351"/>
    </location>
    <ligand>
        <name>Mn(2+)</name>
        <dbReference type="ChEBI" id="CHEBI:29035"/>
        <label>2</label>
    </ligand>
</feature>
<dbReference type="Gene3D" id="3.30.70.360">
    <property type="match status" value="1"/>
</dbReference>
<feature type="binding site" evidence="5">
    <location>
        <position position="95"/>
    </location>
    <ligand>
        <name>Mn(2+)</name>
        <dbReference type="ChEBI" id="CHEBI:29035"/>
        <label>2</label>
    </ligand>
</feature>
<keyword evidence="10" id="KW-1185">Reference proteome</keyword>
<evidence type="ECO:0000256" key="4">
    <source>
        <dbReference type="ARBA" id="ARBA00056511"/>
    </source>
</evidence>
<dbReference type="GeneID" id="2843952"/>
<name>Q6L0Z5_PICTO</name>
<dbReference type="Gene3D" id="3.40.630.10">
    <property type="entry name" value="Zn peptidases"/>
    <property type="match status" value="1"/>
</dbReference>
<dbReference type="AlphaFoldDB" id="Q6L0Z5"/>
<dbReference type="NCBIfam" id="TIGR01891">
    <property type="entry name" value="amidohydrolases"/>
    <property type="match status" value="1"/>
</dbReference>
<dbReference type="PATRIC" id="fig|263820.9.peg.807"/>
<accession>Q6L0Z5</accession>
<evidence type="ECO:0000256" key="3">
    <source>
        <dbReference type="ARBA" id="ARBA00022801"/>
    </source>
</evidence>
<dbReference type="STRING" id="263820.PTO0772"/>
<proteinExistence type="inferred from homology"/>
<dbReference type="InterPro" id="IPR011650">
    <property type="entry name" value="Peptidase_M20_dimer"/>
</dbReference>
<keyword evidence="2" id="KW-0121">Carboxypeptidase</keyword>
<dbReference type="GO" id="GO:0004046">
    <property type="term" value="F:aminoacylase activity"/>
    <property type="evidence" value="ECO:0007669"/>
    <property type="project" value="UniProtKB-EC"/>
</dbReference>
<feature type="binding site" evidence="5">
    <location>
        <position position="93"/>
    </location>
    <ligand>
        <name>Mn(2+)</name>
        <dbReference type="ChEBI" id="CHEBI:29035"/>
        <label>2</label>
    </ligand>
</feature>
<dbReference type="Pfam" id="PF01546">
    <property type="entry name" value="Peptidase_M20"/>
    <property type="match status" value="1"/>
</dbReference>
<dbReference type="Pfam" id="PF07687">
    <property type="entry name" value="M20_dimer"/>
    <property type="match status" value="1"/>
</dbReference>
<comment type="similarity">
    <text evidence="1">Belongs to the peptidase M20 family.</text>
</comment>
<dbReference type="PANTHER" id="PTHR11014">
    <property type="entry name" value="PEPTIDASE M20 FAMILY MEMBER"/>
    <property type="match status" value="1"/>
</dbReference>
<dbReference type="InParanoid" id="Q6L0Z5"/>
<dbReference type="InterPro" id="IPR002933">
    <property type="entry name" value="Peptidase_M20"/>
</dbReference>
<evidence type="ECO:0000256" key="1">
    <source>
        <dbReference type="ARBA" id="ARBA00006153"/>
    </source>
</evidence>
<comment type="cofactor">
    <cofactor evidence="5">
        <name>Mn(2+)</name>
        <dbReference type="ChEBI" id="CHEBI:29035"/>
    </cofactor>
    <text evidence="5">The Mn(2+) ion enhances activity.</text>
</comment>
<evidence type="ECO:0000313" key="7">
    <source>
        <dbReference type="EMBL" id="AAT43357.1"/>
    </source>
</evidence>
<keyword evidence="2" id="KW-0645">Protease</keyword>
<dbReference type="InterPro" id="IPR017439">
    <property type="entry name" value="Amidohydrolase"/>
</dbReference>
<dbReference type="OrthoDB" id="247417at2157"/>
<dbReference type="InterPro" id="IPR036264">
    <property type="entry name" value="Bact_exopeptidase_dim_dom"/>
</dbReference>
<dbReference type="Proteomes" id="UP000192315">
    <property type="component" value="Unassembled WGS sequence"/>
</dbReference>
<dbReference type="EMBL" id="FWYE01000001">
    <property type="protein sequence ID" value="SMD30334.1"/>
    <property type="molecule type" value="Genomic_DNA"/>
</dbReference>
<evidence type="ECO:0000259" key="6">
    <source>
        <dbReference type="Pfam" id="PF07687"/>
    </source>
</evidence>
<evidence type="ECO:0000313" key="8">
    <source>
        <dbReference type="EMBL" id="SMD30334.1"/>
    </source>
</evidence>
<keyword evidence="5" id="KW-0479">Metal-binding</keyword>
<comment type="function">
    <text evidence="4">Can release basic, acidic, aromatic, and, to a lesser extent, aliphatic amino acids.</text>
</comment>
<reference evidence="7" key="2">
    <citation type="submission" date="2004-02" db="EMBL/GenBank/DDBJ databases">
        <authorList>
            <person name="Fuetterer O."/>
            <person name="Angelov A."/>
            <person name="Liesegang H."/>
            <person name="Gottschalk G."/>
            <person name="Schleper C."/>
            <person name="Schepers B."/>
            <person name="Dock C."/>
            <person name="Antranikian G."/>
            <person name="Liebl W."/>
        </authorList>
    </citation>
    <scope>NUCLEOTIDE SEQUENCE</scope>
    <source>
        <strain evidence="7">DSM 9790</strain>
    </source>
</reference>
<dbReference type="eggNOG" id="arCOG01108">
    <property type="taxonomic scope" value="Archaea"/>
</dbReference>
<reference evidence="8 10" key="3">
    <citation type="submission" date="2017-04" db="EMBL/GenBank/DDBJ databases">
        <authorList>
            <person name="Varghese N."/>
            <person name="Submissions S."/>
        </authorList>
    </citation>
    <scope>NUCLEOTIDE SEQUENCE [LARGE SCALE GENOMIC DNA]</scope>
    <source>
        <strain evidence="8 10">DSM 9789</strain>
    </source>
</reference>
<evidence type="ECO:0000313" key="10">
    <source>
        <dbReference type="Proteomes" id="UP000192315"/>
    </source>
</evidence>
<feature type="binding site" evidence="5">
    <location>
        <position position="154"/>
    </location>
    <ligand>
        <name>Mn(2+)</name>
        <dbReference type="ChEBI" id="CHEBI:29035"/>
        <label>2</label>
    </ligand>
</feature>
<dbReference type="GO" id="GO:0046872">
    <property type="term" value="F:metal ion binding"/>
    <property type="evidence" value="ECO:0007669"/>
    <property type="project" value="UniProtKB-KW"/>
</dbReference>